<gene>
    <name evidence="1" type="ORF">AUA10_22285</name>
    <name evidence="2" type="ORF">AUA59_20260</name>
</gene>
<name>A0A5Z6PLG9_SALER</name>
<dbReference type="EMBL" id="AAHGVH010000065">
    <property type="protein sequence ID" value="EBV9414684.1"/>
    <property type="molecule type" value="Genomic_DNA"/>
</dbReference>
<sequence length="84" mass="9560">MPISWWGLIGLNMMSVASKRFPHLSVRLTTSLLSSGVLAVPVISNELLYFESFHRLIFNLSAQRILIKWKDKDSACFDFTGLMI</sequence>
<dbReference type="AlphaFoldDB" id="A0A5Z6PLG9"/>
<accession>A0A5Z6PLG9</accession>
<proteinExistence type="predicted"/>
<evidence type="ECO:0000313" key="2">
    <source>
        <dbReference type="EMBL" id="EBV9897076.1"/>
    </source>
</evidence>
<evidence type="ECO:0000313" key="1">
    <source>
        <dbReference type="EMBL" id="EBV9414684.1"/>
    </source>
</evidence>
<organism evidence="1">
    <name type="scientific">Salmonella enterica subsp. arizonae serovar 18:z4,z23:-</name>
    <dbReference type="NCBI Taxonomy" id="1192839"/>
    <lineage>
        <taxon>Bacteria</taxon>
        <taxon>Pseudomonadati</taxon>
        <taxon>Pseudomonadota</taxon>
        <taxon>Gammaproteobacteria</taxon>
        <taxon>Enterobacterales</taxon>
        <taxon>Enterobacteriaceae</taxon>
        <taxon>Salmonella</taxon>
    </lineage>
</organism>
<dbReference type="EMBL" id="AAHGZI010000108">
    <property type="protein sequence ID" value="EBV9897076.1"/>
    <property type="molecule type" value="Genomic_DNA"/>
</dbReference>
<reference evidence="1" key="1">
    <citation type="submission" date="2018-07" db="EMBL/GenBank/DDBJ databases">
        <authorList>
            <consortium name="GenomeTrakr network: Whole genome sequencing for foodborne pathogen traceback"/>
        </authorList>
    </citation>
    <scope>NUCLEOTIDE SEQUENCE</scope>
    <source>
        <strain evidence="1">CVM-N23840</strain>
        <strain evidence="2">CVM-N26101</strain>
    </source>
</reference>
<comment type="caution">
    <text evidence="1">The sequence shown here is derived from an EMBL/GenBank/DDBJ whole genome shotgun (WGS) entry which is preliminary data.</text>
</comment>
<protein>
    <submittedName>
        <fullName evidence="1">Uncharacterized protein</fullName>
    </submittedName>
</protein>